<sequence>YCIKATAFDPEGIPGDDITVYQITPPVPGDVQVSLTLRSMGMAVYWQPVRGADLYYAQSSIGQNCTSTNGEPYCIISPLNCSENHLVVVTALNEAGPSTPSQPEAQITPCPPDSVEVGQVDVGNCSVSWGAVEWVDYYVAYVKRDDGAEEQCNTTSTTCYYNCDC</sequence>
<reference evidence="3" key="2">
    <citation type="journal article" date="2014" name="Nat. Commun.">
        <title>The cavefish genome reveals candidate genes for eye loss.</title>
        <authorList>
            <person name="McGaugh S.E."/>
            <person name="Gross J.B."/>
            <person name="Aken B."/>
            <person name="Blin M."/>
            <person name="Borowsky R."/>
            <person name="Chalopin D."/>
            <person name="Hinaux H."/>
            <person name="Jeffery W.R."/>
            <person name="Keene A."/>
            <person name="Ma L."/>
            <person name="Minx P."/>
            <person name="Murphy D."/>
            <person name="O'Quin K.E."/>
            <person name="Retaux S."/>
            <person name="Rohner N."/>
            <person name="Searle S.M."/>
            <person name="Stahl B.A."/>
            <person name="Tabin C."/>
            <person name="Volff J.N."/>
            <person name="Yoshizawa M."/>
            <person name="Warren W.C."/>
        </authorList>
    </citation>
    <scope>NUCLEOTIDE SEQUENCE [LARGE SCALE GENOMIC DNA]</scope>
    <source>
        <strain evidence="3">female</strain>
    </source>
</reference>
<name>A0A3B1J6D9_ASTMX</name>
<organism evidence="2 3">
    <name type="scientific">Astyanax mexicanus</name>
    <name type="common">Blind cave fish</name>
    <name type="synonym">Astyanax fasciatus mexicanus</name>
    <dbReference type="NCBI Taxonomy" id="7994"/>
    <lineage>
        <taxon>Eukaryota</taxon>
        <taxon>Metazoa</taxon>
        <taxon>Chordata</taxon>
        <taxon>Craniata</taxon>
        <taxon>Vertebrata</taxon>
        <taxon>Euteleostomi</taxon>
        <taxon>Actinopterygii</taxon>
        <taxon>Neopterygii</taxon>
        <taxon>Teleostei</taxon>
        <taxon>Ostariophysi</taxon>
        <taxon>Characiformes</taxon>
        <taxon>Characoidei</taxon>
        <taxon>Acestrorhamphidae</taxon>
        <taxon>Acestrorhamphinae</taxon>
        <taxon>Astyanax</taxon>
    </lineage>
</organism>
<dbReference type="PROSITE" id="PS50853">
    <property type="entry name" value="FN3"/>
    <property type="match status" value="1"/>
</dbReference>
<dbReference type="PANTHER" id="PTHR47135:SF1">
    <property type="entry name" value="FIBRONECTIN TYPE III DOMAIN-CONTAINING PROTEIN 7"/>
    <property type="match status" value="1"/>
</dbReference>
<reference evidence="3" key="1">
    <citation type="submission" date="2013-03" db="EMBL/GenBank/DDBJ databases">
        <authorList>
            <person name="Jeffery W."/>
            <person name="Warren W."/>
            <person name="Wilson R.K."/>
        </authorList>
    </citation>
    <scope>NUCLEOTIDE SEQUENCE</scope>
    <source>
        <strain evidence="3">female</strain>
    </source>
</reference>
<dbReference type="SUPFAM" id="SSF49265">
    <property type="entry name" value="Fibronectin type III"/>
    <property type="match status" value="1"/>
</dbReference>
<reference evidence="2" key="3">
    <citation type="submission" date="2025-08" db="UniProtKB">
        <authorList>
            <consortium name="Ensembl"/>
        </authorList>
    </citation>
    <scope>IDENTIFICATION</scope>
</reference>
<evidence type="ECO:0000313" key="2">
    <source>
        <dbReference type="Ensembl" id="ENSAMXP00000036899.1"/>
    </source>
</evidence>
<evidence type="ECO:0000313" key="3">
    <source>
        <dbReference type="Proteomes" id="UP000018467"/>
    </source>
</evidence>
<dbReference type="AlphaFoldDB" id="A0A3B1J6D9"/>
<dbReference type="Bgee" id="ENSAMXG00000043098">
    <property type="expression patterns" value="Expressed in zone of skin and 3 other cell types or tissues"/>
</dbReference>
<protein>
    <recommendedName>
        <fullName evidence="1">Fibronectin type-III domain-containing protein</fullName>
    </recommendedName>
</protein>
<reference evidence="2" key="4">
    <citation type="submission" date="2025-09" db="UniProtKB">
        <authorList>
            <consortium name="Ensembl"/>
        </authorList>
    </citation>
    <scope>IDENTIFICATION</scope>
</reference>
<evidence type="ECO:0000259" key="1">
    <source>
        <dbReference type="PROSITE" id="PS50853"/>
    </source>
</evidence>
<dbReference type="InParanoid" id="A0A3B1J6D9"/>
<dbReference type="PANTHER" id="PTHR47135">
    <property type="entry name" value="FIBRONECTIN TYPE III DOMAIN-CONTAINING PROTEIN 7"/>
    <property type="match status" value="1"/>
</dbReference>
<proteinExistence type="predicted"/>
<dbReference type="Ensembl" id="ENSAMXT00000032591.1">
    <property type="protein sequence ID" value="ENSAMXP00000036899.1"/>
    <property type="gene ID" value="ENSAMXG00000043098.1"/>
</dbReference>
<dbReference type="InterPro" id="IPR003961">
    <property type="entry name" value="FN3_dom"/>
</dbReference>
<accession>A0A3B1J6D9</accession>
<feature type="domain" description="Fibronectin type-III" evidence="1">
    <location>
        <begin position="27"/>
        <end position="113"/>
    </location>
</feature>
<keyword evidence="3" id="KW-1185">Reference proteome</keyword>
<dbReference type="Proteomes" id="UP000018467">
    <property type="component" value="Unassembled WGS sequence"/>
</dbReference>
<dbReference type="InterPro" id="IPR036116">
    <property type="entry name" value="FN3_sf"/>
</dbReference>
<dbReference type="GeneTree" id="ENSGT00390000004674"/>